<keyword evidence="11" id="KW-1185">Reference proteome</keyword>
<accession>A0ABQ8THK2</accession>
<dbReference type="Pfam" id="PF00854">
    <property type="entry name" value="PTR2"/>
    <property type="match status" value="1"/>
</dbReference>
<keyword evidence="5 8" id="KW-1133">Transmembrane helix</keyword>
<dbReference type="PROSITE" id="PS50879">
    <property type="entry name" value="RNASE_H_1"/>
    <property type="match status" value="1"/>
</dbReference>
<feature type="transmembrane region" description="Helical" evidence="8">
    <location>
        <begin position="254"/>
        <end position="276"/>
    </location>
</feature>
<evidence type="ECO:0000256" key="6">
    <source>
        <dbReference type="ARBA" id="ARBA00023136"/>
    </source>
</evidence>
<feature type="transmembrane region" description="Helical" evidence="8">
    <location>
        <begin position="216"/>
        <end position="233"/>
    </location>
</feature>
<keyword evidence="6 8" id="KW-0472">Membrane</keyword>
<evidence type="ECO:0000256" key="1">
    <source>
        <dbReference type="ARBA" id="ARBA00004141"/>
    </source>
</evidence>
<organism evidence="10 11">
    <name type="scientific">Periplaneta americana</name>
    <name type="common">American cockroach</name>
    <name type="synonym">Blatta americana</name>
    <dbReference type="NCBI Taxonomy" id="6978"/>
    <lineage>
        <taxon>Eukaryota</taxon>
        <taxon>Metazoa</taxon>
        <taxon>Ecdysozoa</taxon>
        <taxon>Arthropoda</taxon>
        <taxon>Hexapoda</taxon>
        <taxon>Insecta</taxon>
        <taxon>Pterygota</taxon>
        <taxon>Neoptera</taxon>
        <taxon>Polyneoptera</taxon>
        <taxon>Dictyoptera</taxon>
        <taxon>Blattodea</taxon>
        <taxon>Blattoidea</taxon>
        <taxon>Blattidae</taxon>
        <taxon>Blattinae</taxon>
        <taxon>Periplaneta</taxon>
    </lineage>
</organism>
<feature type="domain" description="RNase H type-1" evidence="9">
    <location>
        <begin position="1"/>
        <end position="38"/>
    </location>
</feature>
<proteinExistence type="inferred from homology"/>
<comment type="caution">
    <text evidence="10">The sequence shown here is derived from an EMBL/GenBank/DDBJ whole genome shotgun (WGS) entry which is preliminary data.</text>
</comment>
<feature type="transmembrane region" description="Helical" evidence="8">
    <location>
        <begin position="533"/>
        <end position="555"/>
    </location>
</feature>
<evidence type="ECO:0000256" key="4">
    <source>
        <dbReference type="ARBA" id="ARBA00022856"/>
    </source>
</evidence>
<dbReference type="InterPro" id="IPR002156">
    <property type="entry name" value="RNaseH_domain"/>
</dbReference>
<feature type="transmembrane region" description="Helical" evidence="8">
    <location>
        <begin position="444"/>
        <end position="466"/>
    </location>
</feature>
<feature type="transmembrane region" description="Helical" evidence="8">
    <location>
        <begin position="176"/>
        <end position="196"/>
    </location>
</feature>
<comment type="subcellular location">
    <subcellularLocation>
        <location evidence="1">Membrane</location>
        <topology evidence="1">Multi-pass membrane protein</topology>
    </subcellularLocation>
</comment>
<protein>
    <recommendedName>
        <fullName evidence="9">RNase H type-1 domain-containing protein</fullName>
    </recommendedName>
</protein>
<feature type="transmembrane region" description="Helical" evidence="8">
    <location>
        <begin position="478"/>
        <end position="499"/>
    </location>
</feature>
<evidence type="ECO:0000256" key="3">
    <source>
        <dbReference type="ARBA" id="ARBA00022692"/>
    </source>
</evidence>
<dbReference type="Gene3D" id="1.20.1250.20">
    <property type="entry name" value="MFS general substrate transporter like domains"/>
    <property type="match status" value="1"/>
</dbReference>
<evidence type="ECO:0000256" key="5">
    <source>
        <dbReference type="ARBA" id="ARBA00022989"/>
    </source>
</evidence>
<evidence type="ECO:0000259" key="9">
    <source>
        <dbReference type="PROSITE" id="PS50879"/>
    </source>
</evidence>
<dbReference type="InterPro" id="IPR036259">
    <property type="entry name" value="MFS_trans_sf"/>
</dbReference>
<name>A0ABQ8THK2_PERAM</name>
<keyword evidence="3 8" id="KW-0812">Transmembrane</keyword>
<evidence type="ECO:0000313" key="11">
    <source>
        <dbReference type="Proteomes" id="UP001148838"/>
    </source>
</evidence>
<dbReference type="InterPro" id="IPR000109">
    <property type="entry name" value="POT_fam"/>
</dbReference>
<evidence type="ECO:0000256" key="2">
    <source>
        <dbReference type="ARBA" id="ARBA00005982"/>
    </source>
</evidence>
<evidence type="ECO:0000313" key="10">
    <source>
        <dbReference type="EMBL" id="KAJ4445369.1"/>
    </source>
</evidence>
<feature type="transmembrane region" description="Helical" evidence="8">
    <location>
        <begin position="282"/>
        <end position="302"/>
    </location>
</feature>
<keyword evidence="4" id="KW-0653">Protein transport</keyword>
<gene>
    <name evidence="10" type="ORF">ANN_07174</name>
</gene>
<keyword evidence="4" id="KW-0813">Transport</keyword>
<dbReference type="PANTHER" id="PTHR11654">
    <property type="entry name" value="OLIGOPEPTIDE TRANSPORTER-RELATED"/>
    <property type="match status" value="1"/>
</dbReference>
<keyword evidence="4" id="KW-0571">Peptide transport</keyword>
<feature type="transmembrane region" description="Helical" evidence="8">
    <location>
        <begin position="395"/>
        <end position="415"/>
    </location>
</feature>
<sequence>MLSQLISLNKRIVFQWIPSHCGILGNENTDALAKKGSTATYRPVTKSTYYSVKRFIKSTYLDFNKQNLIAQSQGKKWNSLHHNPQLIPDLPRKSSVAAFRLATGHDCLAKHLHRIGIYQSPNCPLCNSNQEMDSEHLKICASVADHDNIFEKYCSARGQMANDFIVVSLHFVVGRYWALVIGLILYVIGFTMLTIMASGVLCHRSSTNPSCVPETYGILICVGIAGGTVRANIPSFGAEQVKYGGADSLRKFFNWYYWCVNTGSLLGVGALSYVALDMPAGFLRAFAGAGGCLLVALILFSVGRPYYIVHRPSGSVLRSILCILRDAIGGRCCQMRQTSIQSSPVLERRSRSHSQQSVGRQSPALPAQSPSWLDYAKIRYGGSHHDAAVEDVKRLGVILILFTCLLPYWLVFFQIETGFQEQGLHLKIGFPQNGKSSSFNMPTAWLSLFDQVFILALIPLMNGVVYPTLDRFGVRVSLLTRIAIGMGFSLLSAASAGVLEFFSVLRWKEGHGIKQVIHNVTYNASDISLLWQVPQYCLVGSAEVFAGVAGLEFAYSAAPRPLQGVAMGMFSAMEGVGSLLGTALISALSPVWIRHDSQHFQGHLDYYFFLLAGIQGLAFVLFASWLLVRRYRTLRQEIPVGIAT</sequence>
<dbReference type="Proteomes" id="UP001148838">
    <property type="component" value="Unassembled WGS sequence"/>
</dbReference>
<dbReference type="InterPro" id="IPR036397">
    <property type="entry name" value="RNaseH_sf"/>
</dbReference>
<evidence type="ECO:0000256" key="8">
    <source>
        <dbReference type="SAM" id="Phobius"/>
    </source>
</evidence>
<evidence type="ECO:0000256" key="7">
    <source>
        <dbReference type="SAM" id="MobiDB-lite"/>
    </source>
</evidence>
<reference evidence="10 11" key="1">
    <citation type="journal article" date="2022" name="Allergy">
        <title>Genome assembly and annotation of Periplaneta americana reveal a comprehensive cockroach allergen profile.</title>
        <authorList>
            <person name="Wang L."/>
            <person name="Xiong Q."/>
            <person name="Saelim N."/>
            <person name="Wang L."/>
            <person name="Nong W."/>
            <person name="Wan A.T."/>
            <person name="Shi M."/>
            <person name="Liu X."/>
            <person name="Cao Q."/>
            <person name="Hui J.H.L."/>
            <person name="Sookrung N."/>
            <person name="Leung T.F."/>
            <person name="Tungtrongchitr A."/>
            <person name="Tsui S.K.W."/>
        </authorList>
    </citation>
    <scope>NUCLEOTIDE SEQUENCE [LARGE SCALE GENOMIC DNA]</scope>
    <source>
        <strain evidence="10">PWHHKU_190912</strain>
    </source>
</reference>
<dbReference type="SUPFAM" id="SSF103473">
    <property type="entry name" value="MFS general substrate transporter"/>
    <property type="match status" value="1"/>
</dbReference>
<feature type="region of interest" description="Disordered" evidence="7">
    <location>
        <begin position="343"/>
        <end position="366"/>
    </location>
</feature>
<dbReference type="Gene3D" id="3.30.420.10">
    <property type="entry name" value="Ribonuclease H-like superfamily/Ribonuclease H"/>
    <property type="match status" value="1"/>
</dbReference>
<dbReference type="EMBL" id="JAJSOF020000011">
    <property type="protein sequence ID" value="KAJ4445369.1"/>
    <property type="molecule type" value="Genomic_DNA"/>
</dbReference>
<comment type="similarity">
    <text evidence="2">Belongs to the major facilitator superfamily. Proton-dependent oligopeptide transporter (POT/PTR) (TC 2.A.17) family.</text>
</comment>
<feature type="transmembrane region" description="Helical" evidence="8">
    <location>
        <begin position="606"/>
        <end position="628"/>
    </location>
</feature>